<dbReference type="GO" id="GO:0005789">
    <property type="term" value="C:endoplasmic reticulum membrane"/>
    <property type="evidence" value="ECO:0007669"/>
    <property type="project" value="UniProtKB-SubCell"/>
</dbReference>
<evidence type="ECO:0000256" key="6">
    <source>
        <dbReference type="ARBA" id="ARBA00022824"/>
    </source>
</evidence>
<evidence type="ECO:0000256" key="3">
    <source>
        <dbReference type="ARBA" id="ARBA00009727"/>
    </source>
</evidence>
<evidence type="ECO:0000256" key="8">
    <source>
        <dbReference type="ARBA" id="ARBA00022989"/>
    </source>
</evidence>
<evidence type="ECO:0000256" key="2">
    <source>
        <dbReference type="ARBA" id="ARBA00004653"/>
    </source>
</evidence>
<proteinExistence type="inferred from homology"/>
<keyword evidence="9" id="KW-0333">Golgi apparatus</keyword>
<reference evidence="13" key="1">
    <citation type="submission" date="2020-10" db="EMBL/GenBank/DDBJ databases">
        <authorList>
            <person name="Han B."/>
            <person name="Lu T."/>
            <person name="Zhao Q."/>
            <person name="Huang X."/>
            <person name="Zhao Y."/>
        </authorList>
    </citation>
    <scope>NUCLEOTIDE SEQUENCE</scope>
</reference>
<keyword evidence="7" id="KW-0653">Protein transport</keyword>
<evidence type="ECO:0000256" key="11">
    <source>
        <dbReference type="SAM" id="MobiDB-lite"/>
    </source>
</evidence>
<dbReference type="OrthoDB" id="337750at2759"/>
<keyword evidence="5 12" id="KW-0812">Transmembrane</keyword>
<feature type="transmembrane region" description="Helical" evidence="12">
    <location>
        <begin position="282"/>
        <end position="302"/>
    </location>
</feature>
<keyword evidence="10 12" id="KW-0472">Membrane</keyword>
<feature type="region of interest" description="Disordered" evidence="11">
    <location>
        <begin position="19"/>
        <end position="126"/>
    </location>
</feature>
<evidence type="ECO:0000313" key="14">
    <source>
        <dbReference type="Proteomes" id="UP000604825"/>
    </source>
</evidence>
<evidence type="ECO:0000256" key="10">
    <source>
        <dbReference type="ARBA" id="ARBA00023136"/>
    </source>
</evidence>
<keyword evidence="6" id="KW-0256">Endoplasmic reticulum</keyword>
<dbReference type="PANTHER" id="PTHR14083:SF0">
    <property type="entry name" value="YIP1D-INTERACTING FACTOR 1, ISOFORM C"/>
    <property type="match status" value="1"/>
</dbReference>
<comment type="subcellular location">
    <subcellularLocation>
        <location evidence="1">Endoplasmic reticulum membrane</location>
        <topology evidence="1">Multi-pass membrane protein</topology>
    </subcellularLocation>
    <subcellularLocation>
        <location evidence="2">Golgi apparatus membrane</location>
        <topology evidence="2">Multi-pass membrane protein</topology>
    </subcellularLocation>
</comment>
<evidence type="ECO:0000256" key="7">
    <source>
        <dbReference type="ARBA" id="ARBA00022927"/>
    </source>
</evidence>
<sequence>MERKEAGAWARGLQRALIEPAAASVRPVQMINGGWDGPTTTSGPDEASQKAVTLIREDTSSRPRRQRGNGKEKEPGPTKTVFLPFDRVDPPPQKGGQGGRNPHRGQQAQAETPDASPAAASLPLRPPRLRRLTQINRYFSNPQYYFHVNDQYVRNKLKIILFPFFHRGHWTRISEPVGGRLSYKPPIYDINAPDLYIPFMAFGSFIILSGFTLGFMGKFTPEAINLQFTRALIGWGFQLMLLKGLLYSMGGGEVPLLDLVAYGGYLFAGLSLAVVARLVWAYSYYVMMPWMSLCMGVFLVRTMKRVLFTEMRSSERHSSRQHYFLLFMAIAQFPLFFWLGSIGA</sequence>
<feature type="transmembrane region" description="Helical" evidence="12">
    <location>
        <begin position="323"/>
        <end position="342"/>
    </location>
</feature>
<feature type="transmembrane region" description="Helical" evidence="12">
    <location>
        <begin position="195"/>
        <end position="216"/>
    </location>
</feature>
<gene>
    <name evidence="13" type="ORF">NCGR_LOCUS50055</name>
</gene>
<feature type="transmembrane region" description="Helical" evidence="12">
    <location>
        <begin position="259"/>
        <end position="276"/>
    </location>
</feature>
<dbReference type="AlphaFoldDB" id="A0A811R9N4"/>
<protein>
    <submittedName>
        <fullName evidence="13">Uncharacterized protein</fullName>
    </submittedName>
</protein>
<evidence type="ECO:0000256" key="9">
    <source>
        <dbReference type="ARBA" id="ARBA00023034"/>
    </source>
</evidence>
<dbReference type="GO" id="GO:0005793">
    <property type="term" value="C:endoplasmic reticulum-Golgi intermediate compartment"/>
    <property type="evidence" value="ECO:0007669"/>
    <property type="project" value="TreeGrafter"/>
</dbReference>
<keyword evidence="14" id="KW-1185">Reference proteome</keyword>
<comment type="caution">
    <text evidence="13">The sequence shown here is derived from an EMBL/GenBank/DDBJ whole genome shotgun (WGS) entry which is preliminary data.</text>
</comment>
<organism evidence="13 14">
    <name type="scientific">Miscanthus lutarioriparius</name>
    <dbReference type="NCBI Taxonomy" id="422564"/>
    <lineage>
        <taxon>Eukaryota</taxon>
        <taxon>Viridiplantae</taxon>
        <taxon>Streptophyta</taxon>
        <taxon>Embryophyta</taxon>
        <taxon>Tracheophyta</taxon>
        <taxon>Spermatophyta</taxon>
        <taxon>Magnoliopsida</taxon>
        <taxon>Liliopsida</taxon>
        <taxon>Poales</taxon>
        <taxon>Poaceae</taxon>
        <taxon>PACMAD clade</taxon>
        <taxon>Panicoideae</taxon>
        <taxon>Andropogonodae</taxon>
        <taxon>Andropogoneae</taxon>
        <taxon>Saccharinae</taxon>
        <taxon>Miscanthus</taxon>
    </lineage>
</organism>
<comment type="similarity">
    <text evidence="3">Belongs to the YIF1 family.</text>
</comment>
<evidence type="ECO:0000256" key="1">
    <source>
        <dbReference type="ARBA" id="ARBA00004477"/>
    </source>
</evidence>
<dbReference type="PANTHER" id="PTHR14083">
    <property type="entry name" value="YIP1 INTERACTING FACTOR HOMOLOG YIF1 PROTEIN"/>
    <property type="match status" value="1"/>
</dbReference>
<evidence type="ECO:0000313" key="13">
    <source>
        <dbReference type="EMBL" id="CAD6266750.1"/>
    </source>
</evidence>
<dbReference type="GO" id="GO:0030134">
    <property type="term" value="C:COPII-coated ER to Golgi transport vesicle"/>
    <property type="evidence" value="ECO:0007669"/>
    <property type="project" value="TreeGrafter"/>
</dbReference>
<evidence type="ECO:0000256" key="5">
    <source>
        <dbReference type="ARBA" id="ARBA00022692"/>
    </source>
</evidence>
<accession>A0A811R9N4</accession>
<dbReference type="Pfam" id="PF03878">
    <property type="entry name" value="YIF1"/>
    <property type="match status" value="1"/>
</dbReference>
<keyword evidence="8 12" id="KW-1133">Transmembrane helix</keyword>
<name>A0A811R9N4_9POAL</name>
<keyword evidence="4" id="KW-0813">Transport</keyword>
<dbReference type="GO" id="GO:0000139">
    <property type="term" value="C:Golgi membrane"/>
    <property type="evidence" value="ECO:0007669"/>
    <property type="project" value="UniProtKB-SubCell"/>
</dbReference>
<dbReference type="Proteomes" id="UP000604825">
    <property type="component" value="Unassembled WGS sequence"/>
</dbReference>
<dbReference type="GO" id="GO:0006888">
    <property type="term" value="P:endoplasmic reticulum to Golgi vesicle-mediated transport"/>
    <property type="evidence" value="ECO:0007669"/>
    <property type="project" value="InterPro"/>
</dbReference>
<evidence type="ECO:0000256" key="4">
    <source>
        <dbReference type="ARBA" id="ARBA00022448"/>
    </source>
</evidence>
<dbReference type="EMBL" id="CAJGYO010000014">
    <property type="protein sequence ID" value="CAD6266750.1"/>
    <property type="molecule type" value="Genomic_DNA"/>
</dbReference>
<feature type="transmembrane region" description="Helical" evidence="12">
    <location>
        <begin position="228"/>
        <end position="247"/>
    </location>
</feature>
<dbReference type="GO" id="GO:0015031">
    <property type="term" value="P:protein transport"/>
    <property type="evidence" value="ECO:0007669"/>
    <property type="project" value="UniProtKB-KW"/>
</dbReference>
<evidence type="ECO:0000256" key="12">
    <source>
        <dbReference type="SAM" id="Phobius"/>
    </source>
</evidence>
<dbReference type="InterPro" id="IPR005578">
    <property type="entry name" value="Yif1_fam"/>
</dbReference>